<organism evidence="2 3">
    <name type="scientific">Phyllosticta paracitricarpa</name>
    <dbReference type="NCBI Taxonomy" id="2016321"/>
    <lineage>
        <taxon>Eukaryota</taxon>
        <taxon>Fungi</taxon>
        <taxon>Dikarya</taxon>
        <taxon>Ascomycota</taxon>
        <taxon>Pezizomycotina</taxon>
        <taxon>Dothideomycetes</taxon>
        <taxon>Dothideomycetes incertae sedis</taxon>
        <taxon>Botryosphaeriales</taxon>
        <taxon>Phyllostictaceae</taxon>
        <taxon>Phyllosticta</taxon>
    </lineage>
</organism>
<dbReference type="EMBL" id="JBBPBF010000043">
    <property type="protein sequence ID" value="KAK7606742.1"/>
    <property type="molecule type" value="Genomic_DNA"/>
</dbReference>
<keyword evidence="3" id="KW-1185">Reference proteome</keyword>
<dbReference type="Proteomes" id="UP001367316">
    <property type="component" value="Unassembled WGS sequence"/>
</dbReference>
<protein>
    <submittedName>
        <fullName evidence="2">Uncharacterized protein</fullName>
    </submittedName>
</protein>
<gene>
    <name evidence="2" type="ORF">JOL62DRAFT_327503</name>
</gene>
<feature type="region of interest" description="Disordered" evidence="1">
    <location>
        <begin position="123"/>
        <end position="142"/>
    </location>
</feature>
<evidence type="ECO:0000313" key="3">
    <source>
        <dbReference type="Proteomes" id="UP001367316"/>
    </source>
</evidence>
<feature type="compositionally biased region" description="Basic residues" evidence="1">
    <location>
        <begin position="129"/>
        <end position="141"/>
    </location>
</feature>
<evidence type="ECO:0000313" key="2">
    <source>
        <dbReference type="EMBL" id="KAK7606742.1"/>
    </source>
</evidence>
<comment type="caution">
    <text evidence="2">The sequence shown here is derived from an EMBL/GenBank/DDBJ whole genome shotgun (WGS) entry which is preliminary data.</text>
</comment>
<proteinExistence type="predicted"/>
<feature type="region of interest" description="Disordered" evidence="1">
    <location>
        <begin position="180"/>
        <end position="202"/>
    </location>
</feature>
<name>A0ABR1MUW6_9PEZI</name>
<reference evidence="2 3" key="1">
    <citation type="submission" date="2024-04" db="EMBL/GenBank/DDBJ databases">
        <title>Phyllosticta paracitricarpa is synonymous to the EU quarantine fungus P. citricarpa based on phylogenomic analyses.</title>
        <authorList>
            <consortium name="Lawrence Berkeley National Laboratory"/>
            <person name="Van ingen-buijs V.A."/>
            <person name="Van westerhoven A.C."/>
            <person name="Haridas S."/>
            <person name="Skiadas P."/>
            <person name="Martin F."/>
            <person name="Groenewald J.Z."/>
            <person name="Crous P.W."/>
            <person name="Seidl M.F."/>
        </authorList>
    </citation>
    <scope>NUCLEOTIDE SEQUENCE [LARGE SCALE GENOMIC DNA]</scope>
    <source>
        <strain evidence="2 3">CBS 141358</strain>
    </source>
</reference>
<sequence length="202" mass="23335">MNGRSLSVFLREQTEPRTLTTRSPFRPEKYISTCGDVGRIDWELLDWNESGRTWQYRFSPSTSAKHIRMSLLDETFEIALRAMMFAPVRCRPGRETLFAGFVTYGLCLVSTQRRVLQETYGYSNDHSQQRRRQERLSKRRYTSSASCSEAHTQVPCACMSQLRGAHDNASSVDAKAKTLVNQPNFSERQKHNADLNPVPWHR</sequence>
<accession>A0ABR1MUW6</accession>
<evidence type="ECO:0000256" key="1">
    <source>
        <dbReference type="SAM" id="MobiDB-lite"/>
    </source>
</evidence>